<dbReference type="SUPFAM" id="SSF52788">
    <property type="entry name" value="Phosphotyrosine protein phosphatases I"/>
    <property type="match status" value="1"/>
</dbReference>
<dbReference type="PANTHER" id="PTHR11717">
    <property type="entry name" value="LOW MOLECULAR WEIGHT PROTEIN TYROSINE PHOSPHATASE"/>
    <property type="match status" value="1"/>
</dbReference>
<dbReference type="CDD" id="cd16344">
    <property type="entry name" value="LMWPAP"/>
    <property type="match status" value="1"/>
</dbReference>
<evidence type="ECO:0000256" key="1">
    <source>
        <dbReference type="ARBA" id="ARBA00011063"/>
    </source>
</evidence>
<evidence type="ECO:0000313" key="6">
    <source>
        <dbReference type="EMBL" id="ADG83732.1"/>
    </source>
</evidence>
<dbReference type="eggNOG" id="COG0394">
    <property type="taxonomic scope" value="Bacteria"/>
</dbReference>
<dbReference type="InterPro" id="IPR050438">
    <property type="entry name" value="LMW_PTPase"/>
</dbReference>
<protein>
    <submittedName>
        <fullName evidence="6">Protein tyrosine phosphatase</fullName>
    </submittedName>
</protein>
<dbReference type="EMBL" id="CP002028">
    <property type="protein sequence ID" value="ADG83732.1"/>
    <property type="molecule type" value="Genomic_DNA"/>
</dbReference>
<dbReference type="GO" id="GO:0004725">
    <property type="term" value="F:protein tyrosine phosphatase activity"/>
    <property type="evidence" value="ECO:0007669"/>
    <property type="project" value="InterPro"/>
</dbReference>
<reference evidence="6 7" key="1">
    <citation type="submission" date="2010-05" db="EMBL/GenBank/DDBJ databases">
        <title>Complete sequence of Thermincola sp. JR.</title>
        <authorList>
            <consortium name="US DOE Joint Genome Institute"/>
            <person name="Lucas S."/>
            <person name="Copeland A."/>
            <person name="Lapidus A."/>
            <person name="Cheng J.-F."/>
            <person name="Bruce D."/>
            <person name="Goodwin L."/>
            <person name="Pitluck S."/>
            <person name="Chertkov O."/>
            <person name="Detter J.C."/>
            <person name="Han C."/>
            <person name="Tapia R."/>
            <person name="Land M."/>
            <person name="Hauser L."/>
            <person name="Kyrpides N."/>
            <person name="Mikhailova N."/>
            <person name="Hazen T.C."/>
            <person name="Woyke T."/>
        </authorList>
    </citation>
    <scope>NUCLEOTIDE SEQUENCE [LARGE SCALE GENOMIC DNA]</scope>
    <source>
        <strain evidence="6 7">JR</strain>
    </source>
</reference>
<evidence type="ECO:0000256" key="3">
    <source>
        <dbReference type="ARBA" id="ARBA00022912"/>
    </source>
</evidence>
<dbReference type="SMART" id="SM00226">
    <property type="entry name" value="LMWPc"/>
    <property type="match status" value="1"/>
</dbReference>
<evidence type="ECO:0000256" key="4">
    <source>
        <dbReference type="PIRSR" id="PIRSR617867-1"/>
    </source>
</evidence>
<gene>
    <name evidence="6" type="ordered locus">TherJR_2900</name>
</gene>
<dbReference type="AlphaFoldDB" id="D5XDI6"/>
<keyword evidence="3" id="KW-0904">Protein phosphatase</keyword>
<dbReference type="OrthoDB" id="9784339at2"/>
<feature type="domain" description="Phosphotyrosine protein phosphatase I" evidence="5">
    <location>
        <begin position="5"/>
        <end position="151"/>
    </location>
</feature>
<evidence type="ECO:0000256" key="2">
    <source>
        <dbReference type="ARBA" id="ARBA00022801"/>
    </source>
</evidence>
<sequence length="158" mass="17149">MAGGILFVCTGNTCRSPMAEALARNWLSANAPESQVEVASAGLAAWPGSPASPQSVEVMAERGISLKEHRSQPLTPDMLDKYDLILTMTAEHKRILVNRFPQYARKVYTLAEYTGNGCGAKDVSDPFGQAVAVYRECAAELRTLVEKAVKKFLMVKNG</sequence>
<feature type="active site" evidence="4">
    <location>
        <position position="15"/>
    </location>
</feature>
<dbReference type="PRINTS" id="PR00719">
    <property type="entry name" value="LMWPTPASE"/>
</dbReference>
<keyword evidence="7" id="KW-1185">Reference proteome</keyword>
<comment type="similarity">
    <text evidence="1">Belongs to the low molecular weight phosphotyrosine protein phosphatase family.</text>
</comment>
<dbReference type="Gene3D" id="3.40.50.2300">
    <property type="match status" value="1"/>
</dbReference>
<evidence type="ECO:0000259" key="5">
    <source>
        <dbReference type="SMART" id="SM00226"/>
    </source>
</evidence>
<dbReference type="InterPro" id="IPR036196">
    <property type="entry name" value="Ptyr_pPase_sf"/>
</dbReference>
<dbReference type="STRING" id="635013.TherJR_2900"/>
<dbReference type="InterPro" id="IPR023485">
    <property type="entry name" value="Ptyr_pPase"/>
</dbReference>
<keyword evidence="2" id="KW-0378">Hydrolase</keyword>
<dbReference type="Proteomes" id="UP000002377">
    <property type="component" value="Chromosome"/>
</dbReference>
<dbReference type="Pfam" id="PF01451">
    <property type="entry name" value="LMWPc"/>
    <property type="match status" value="1"/>
</dbReference>
<organism evidence="6 7">
    <name type="scientific">Thermincola potens (strain JR)</name>
    <dbReference type="NCBI Taxonomy" id="635013"/>
    <lineage>
        <taxon>Bacteria</taxon>
        <taxon>Bacillati</taxon>
        <taxon>Bacillota</taxon>
        <taxon>Clostridia</taxon>
        <taxon>Eubacteriales</taxon>
        <taxon>Thermincolaceae</taxon>
        <taxon>Thermincola</taxon>
    </lineage>
</organism>
<dbReference type="HOGENOM" id="CLU_071415_1_2_9"/>
<accession>D5XDI6</accession>
<feature type="active site" description="Proton donor" evidence="4">
    <location>
        <position position="125"/>
    </location>
</feature>
<proteinExistence type="inferred from homology"/>
<dbReference type="KEGG" id="tjr:TherJR_2900"/>
<dbReference type="RefSeq" id="WP_013121722.1">
    <property type="nucleotide sequence ID" value="NC_014152.1"/>
</dbReference>
<evidence type="ECO:0000313" key="7">
    <source>
        <dbReference type="Proteomes" id="UP000002377"/>
    </source>
</evidence>
<feature type="active site" description="Nucleophile" evidence="4">
    <location>
        <position position="9"/>
    </location>
</feature>
<name>D5XDI6_THEPJ</name>
<dbReference type="PANTHER" id="PTHR11717:SF31">
    <property type="entry name" value="LOW MOLECULAR WEIGHT PROTEIN-TYROSINE-PHOSPHATASE ETP-RELATED"/>
    <property type="match status" value="1"/>
</dbReference>
<dbReference type="InterPro" id="IPR017867">
    <property type="entry name" value="Tyr_phospatase_low_mol_wt"/>
</dbReference>